<feature type="transmembrane region" description="Helical" evidence="1">
    <location>
        <begin position="284"/>
        <end position="303"/>
    </location>
</feature>
<evidence type="ECO:0000313" key="2">
    <source>
        <dbReference type="EMBL" id="SCM81029.1"/>
    </source>
</evidence>
<reference evidence="2" key="1">
    <citation type="submission" date="2016-08" db="EMBL/GenBank/DDBJ databases">
        <authorList>
            <person name="Seilhamer J.J."/>
        </authorList>
    </citation>
    <scope>NUCLEOTIDE SEQUENCE</scope>
    <source>
        <strain evidence="2">86</strain>
    </source>
</reference>
<feature type="transmembrane region" description="Helical" evidence="1">
    <location>
        <begin position="138"/>
        <end position="156"/>
    </location>
</feature>
<gene>
    <name evidence="2" type="primary">yxjC</name>
    <name evidence="2" type="ORF">KL86SPO_31208</name>
</gene>
<feature type="transmembrane region" description="Helical" evidence="1">
    <location>
        <begin position="176"/>
        <end position="199"/>
    </location>
</feature>
<proteinExistence type="predicted"/>
<sequence>MELFAILLSLILLMFFSFRGYSIILFAPLFAVLAAAASNFSLMPVYTEIFMTKAAEYFKMYFSIFLLGAIFAKVMEEGGLALTIAGTIANKLGKENAILAVILGCAFLTYGGISVFVVVFVMYPFASALYREANIPKRFIPAALWLGTFTFSMGAFPGSPQIQNIIPTAFFGTTTWAAPLLGLSSGLAVFFLGWAWLIYRQRQAVALNEGYGEHTVNEPEDRAEGQLSNQTLAFLPLIVVILANLYLSNPFQWSWAYHWNEEILLSVKVLKLSLLSTSVDKVRAIWSLNIALILGILFAIYIGREQFRRTGGIAASLNRGVNSSLVAVLNTASGYGYGSVVASLAGFQVIKSFLMDIKIGAGPLVSEVITVNIMAAITGSASGGLTIALGMLGADYLNWAQATNVPVDVLHRFAALASSGLDSMPHNGGLITVMAVCGLTHKQSYYDLFVITVIKTVLIFIFIALYITVGNF</sequence>
<dbReference type="EMBL" id="FMJE01000003">
    <property type="protein sequence ID" value="SCM81029.1"/>
    <property type="molecule type" value="Genomic_DNA"/>
</dbReference>
<evidence type="ECO:0000256" key="1">
    <source>
        <dbReference type="SAM" id="Phobius"/>
    </source>
</evidence>
<dbReference type="AlphaFoldDB" id="A0A212LUG0"/>
<dbReference type="PANTHER" id="PTHR30354:SF7">
    <property type="entry name" value="BLL7963 PROTEIN"/>
    <property type="match status" value="1"/>
</dbReference>
<keyword evidence="1" id="KW-0472">Membrane</keyword>
<feature type="transmembrane region" description="Helical" evidence="1">
    <location>
        <begin position="61"/>
        <end position="85"/>
    </location>
</feature>
<feature type="transmembrane region" description="Helical" evidence="1">
    <location>
        <begin position="30"/>
        <end position="49"/>
    </location>
</feature>
<accession>A0A212LUG0</accession>
<feature type="transmembrane region" description="Helical" evidence="1">
    <location>
        <begin position="97"/>
        <end position="126"/>
    </location>
</feature>
<organism evidence="2">
    <name type="scientific">uncultured Sporomusa sp</name>
    <dbReference type="NCBI Taxonomy" id="307249"/>
    <lineage>
        <taxon>Bacteria</taxon>
        <taxon>Bacillati</taxon>
        <taxon>Bacillota</taxon>
        <taxon>Negativicutes</taxon>
        <taxon>Selenomonadales</taxon>
        <taxon>Sporomusaceae</taxon>
        <taxon>Sporomusa</taxon>
        <taxon>environmental samples</taxon>
    </lineage>
</organism>
<dbReference type="GO" id="GO:0015128">
    <property type="term" value="F:gluconate transmembrane transporter activity"/>
    <property type="evidence" value="ECO:0007669"/>
    <property type="project" value="InterPro"/>
</dbReference>
<dbReference type="RefSeq" id="WP_288184174.1">
    <property type="nucleotide sequence ID" value="NZ_LT608335.1"/>
</dbReference>
<dbReference type="PANTHER" id="PTHR30354">
    <property type="entry name" value="GNT FAMILY GLUCONATE TRANSPORTER"/>
    <property type="match status" value="1"/>
</dbReference>
<keyword evidence="1" id="KW-0812">Transmembrane</keyword>
<feature type="transmembrane region" description="Helical" evidence="1">
    <location>
        <begin position="448"/>
        <end position="469"/>
    </location>
</feature>
<keyword evidence="1" id="KW-1133">Transmembrane helix</keyword>
<name>A0A212LUG0_9FIRM</name>
<dbReference type="InterPro" id="IPR003474">
    <property type="entry name" value="Glcn_transporter"/>
</dbReference>
<dbReference type="GO" id="GO:0005886">
    <property type="term" value="C:plasma membrane"/>
    <property type="evidence" value="ECO:0007669"/>
    <property type="project" value="TreeGrafter"/>
</dbReference>
<protein>
    <submittedName>
        <fullName evidence="2">Uncharacterized transporter YxjC</fullName>
    </submittedName>
</protein>
<feature type="transmembrane region" description="Helical" evidence="1">
    <location>
        <begin position="231"/>
        <end position="247"/>
    </location>
</feature>